<keyword evidence="2" id="KW-1185">Reference proteome</keyword>
<organism evidence="1 2">
    <name type="scientific">Trichinella murrelli</name>
    <dbReference type="NCBI Taxonomy" id="144512"/>
    <lineage>
        <taxon>Eukaryota</taxon>
        <taxon>Metazoa</taxon>
        <taxon>Ecdysozoa</taxon>
        <taxon>Nematoda</taxon>
        <taxon>Enoplea</taxon>
        <taxon>Dorylaimia</taxon>
        <taxon>Trichinellida</taxon>
        <taxon>Trichinellidae</taxon>
        <taxon>Trichinella</taxon>
    </lineage>
</organism>
<accession>A0A0V0TP02</accession>
<protein>
    <submittedName>
        <fullName evidence="1">Signal-induced proliferation-associated 1-like protein 2</fullName>
    </submittedName>
</protein>
<evidence type="ECO:0000313" key="2">
    <source>
        <dbReference type="Proteomes" id="UP000055048"/>
    </source>
</evidence>
<dbReference type="AlphaFoldDB" id="A0A0V0TP02"/>
<reference evidence="1 2" key="1">
    <citation type="submission" date="2015-01" db="EMBL/GenBank/DDBJ databases">
        <title>Evolution of Trichinella species and genotypes.</title>
        <authorList>
            <person name="Korhonen P.K."/>
            <person name="Edoardo P."/>
            <person name="Giuseppe L.R."/>
            <person name="Gasser R.B."/>
        </authorList>
    </citation>
    <scope>NUCLEOTIDE SEQUENCE [LARGE SCALE GENOMIC DNA]</scope>
    <source>
        <strain evidence="1">ISS417</strain>
    </source>
</reference>
<dbReference type="STRING" id="144512.A0A0V0TP02"/>
<name>A0A0V0TP02_9BILA</name>
<dbReference type="Proteomes" id="UP000055048">
    <property type="component" value="Unassembled WGS sequence"/>
</dbReference>
<comment type="caution">
    <text evidence="1">The sequence shown here is derived from an EMBL/GenBank/DDBJ whole genome shotgun (WGS) entry which is preliminary data.</text>
</comment>
<dbReference type="EMBL" id="JYDJ01000191">
    <property type="protein sequence ID" value="KRX40728.1"/>
    <property type="molecule type" value="Genomic_DNA"/>
</dbReference>
<proteinExistence type="predicted"/>
<sequence length="257" mass="28771">MIYEKGVAAAKSCHGRQQVLPKNAALKLNHTVHGGSSIKELRKVPSITLADCDAEFAISKAATPHLLRRIISILLQCALRISPSVGMLSFHRDGSDQENRLSHLLAISFTLAKFPFQLSFPCSQFITKHLERLHVANCPWSSDYKKVLHFRYAKTLQQASFKVLRSRIIEISKVSVASLSYPKMLEFLNNANTRVLVIPPLNDGSPRRGCEDPHCPSVRGEVTPIIRTVRVPHYGTFPPRYVVVVLRRSYVCLCGCL</sequence>
<gene>
    <name evidence="1" type="primary">SIPA1L2</name>
    <name evidence="1" type="ORF">T05_12511</name>
</gene>
<evidence type="ECO:0000313" key="1">
    <source>
        <dbReference type="EMBL" id="KRX40728.1"/>
    </source>
</evidence>